<dbReference type="EMBL" id="AGWK01000006">
    <property type="protein sequence ID" value="EHO74553.1"/>
    <property type="molecule type" value="Genomic_DNA"/>
</dbReference>
<evidence type="ECO:0000313" key="1">
    <source>
        <dbReference type="EMBL" id="EHO74553.1"/>
    </source>
</evidence>
<proteinExistence type="predicted"/>
<dbReference type="HOGENOM" id="CLU_2619080_0_0_10"/>
<sequence length="78" mass="8517">MCNSVMTKDNPGSLIIQKCNKVGTPNYVLHAVEAFTSASKNLERSFVNSINAIKDLECCFVNCTGPNNLFHSPPCLII</sequence>
<gene>
    <name evidence="1" type="ORF">HMPREF9140_00207</name>
</gene>
<protein>
    <submittedName>
        <fullName evidence="1">Uncharacterized protein</fullName>
    </submittedName>
</protein>
<dbReference type="Proteomes" id="UP000016023">
    <property type="component" value="Unassembled WGS sequence"/>
</dbReference>
<reference evidence="1 2" key="1">
    <citation type="submission" date="2011-12" db="EMBL/GenBank/DDBJ databases">
        <title>The Genome Sequence of Prevotella micans F0438.</title>
        <authorList>
            <consortium name="The Broad Institute Genome Sequencing Platform"/>
            <person name="Earl A."/>
            <person name="Ward D."/>
            <person name="Feldgarden M."/>
            <person name="Gevers D."/>
            <person name="Izard J."/>
            <person name="Baranova O.V."/>
            <person name="Blanton J.M."/>
            <person name="Wade W.G."/>
            <person name="Dewhirst F.E."/>
            <person name="Young S.K."/>
            <person name="Zeng Q."/>
            <person name="Gargeya S."/>
            <person name="Fitzgerald M."/>
            <person name="Haas B."/>
            <person name="Abouelleil A."/>
            <person name="Alvarado L."/>
            <person name="Arachchi H.M."/>
            <person name="Berlin A."/>
            <person name="Chapman S.B."/>
            <person name="Gearin G."/>
            <person name="Goldberg J."/>
            <person name="Griggs A."/>
            <person name="Gujja S."/>
            <person name="Hansen M."/>
            <person name="Heiman D."/>
            <person name="Howarth C."/>
            <person name="Larimer J."/>
            <person name="Lui A."/>
            <person name="MacDonald P.J.P."/>
            <person name="McCowen C."/>
            <person name="Montmayeur A."/>
            <person name="Murphy C."/>
            <person name="Neiman D."/>
            <person name="Pearson M."/>
            <person name="Priest M."/>
            <person name="Roberts A."/>
            <person name="Saif S."/>
            <person name="Shea T."/>
            <person name="Sisk P."/>
            <person name="Stolte C."/>
            <person name="Sykes S."/>
            <person name="Wortman J."/>
            <person name="Nusbaum C."/>
            <person name="Birren B."/>
        </authorList>
    </citation>
    <scope>NUCLEOTIDE SEQUENCE [LARGE SCALE GENOMIC DNA]</scope>
    <source>
        <strain evidence="1 2">F0438</strain>
    </source>
</reference>
<comment type="caution">
    <text evidence="1">The sequence shown here is derived from an EMBL/GenBank/DDBJ whole genome shotgun (WGS) entry which is preliminary data.</text>
</comment>
<evidence type="ECO:0000313" key="2">
    <source>
        <dbReference type="Proteomes" id="UP000016023"/>
    </source>
</evidence>
<keyword evidence="2" id="KW-1185">Reference proteome</keyword>
<accession>H1PZW9</accession>
<organism evidence="1 2">
    <name type="scientific">Prevotella micans F0438</name>
    <dbReference type="NCBI Taxonomy" id="883158"/>
    <lineage>
        <taxon>Bacteria</taxon>
        <taxon>Pseudomonadati</taxon>
        <taxon>Bacteroidota</taxon>
        <taxon>Bacteroidia</taxon>
        <taxon>Bacteroidales</taxon>
        <taxon>Prevotellaceae</taxon>
        <taxon>Prevotella</taxon>
    </lineage>
</organism>
<dbReference type="AlphaFoldDB" id="H1PZW9"/>
<name>H1PZW9_9BACT</name>
<dbReference type="STRING" id="883158.HMPREF9140_00207"/>